<dbReference type="InterPro" id="IPR021994">
    <property type="entry name" value="DUF3592"/>
</dbReference>
<evidence type="ECO:0000256" key="1">
    <source>
        <dbReference type="SAM" id="Phobius"/>
    </source>
</evidence>
<sequence length="155" mass="18896">MTHWTTSWRWLLDLLWLLFLIILLWHFWRERKRLKKAQSWFLTKGRIMQFIWTQEGDRLWPKIEYSYHVLDEDFQGERLFLDTSHINQNSKYARTVAYRAAVAYEKDEDIDVYYNPNNPHDAVLDITMPRKLNIIIGLILVLITFHLVIVSYRLL</sequence>
<dbReference type="PATRIC" id="fig|29422.6.peg.228"/>
<reference evidence="3 4" key="1">
    <citation type="submission" date="2015-11" db="EMBL/GenBank/DDBJ databases">
        <title>Genomic analysis of 38 Legionella species identifies large and diverse effector repertoires.</title>
        <authorList>
            <person name="Burstein D."/>
            <person name="Amaro F."/>
            <person name="Zusman T."/>
            <person name="Lifshitz Z."/>
            <person name="Cohen O."/>
            <person name="Gilbert J.A."/>
            <person name="Pupko T."/>
            <person name="Shuman H.A."/>
            <person name="Segal G."/>
        </authorList>
    </citation>
    <scope>NUCLEOTIDE SEQUENCE [LARGE SCALE GENOMIC DNA]</scope>
    <source>
        <strain evidence="3 4">ATCC 43878</strain>
    </source>
</reference>
<dbReference type="Pfam" id="PF12158">
    <property type="entry name" value="DUF3592"/>
    <property type="match status" value="1"/>
</dbReference>
<keyword evidence="1" id="KW-0472">Membrane</keyword>
<evidence type="ECO:0000259" key="2">
    <source>
        <dbReference type="Pfam" id="PF12158"/>
    </source>
</evidence>
<evidence type="ECO:0000313" key="4">
    <source>
        <dbReference type="Proteomes" id="UP000054742"/>
    </source>
</evidence>
<dbReference type="Proteomes" id="UP000054742">
    <property type="component" value="Unassembled WGS sequence"/>
</dbReference>
<keyword evidence="1" id="KW-1133">Transmembrane helix</keyword>
<evidence type="ECO:0000313" key="3">
    <source>
        <dbReference type="EMBL" id="KTC86991.1"/>
    </source>
</evidence>
<organism evidence="3 4">
    <name type="scientific">Legionella brunensis</name>
    <dbReference type="NCBI Taxonomy" id="29422"/>
    <lineage>
        <taxon>Bacteria</taxon>
        <taxon>Pseudomonadati</taxon>
        <taxon>Pseudomonadota</taxon>
        <taxon>Gammaproteobacteria</taxon>
        <taxon>Legionellales</taxon>
        <taxon>Legionellaceae</taxon>
        <taxon>Legionella</taxon>
    </lineage>
</organism>
<accession>A0A0W0SUE3</accession>
<gene>
    <name evidence="3" type="ORF">Lbru_0220</name>
</gene>
<protein>
    <recommendedName>
        <fullName evidence="2">DUF3592 domain-containing protein</fullName>
    </recommendedName>
</protein>
<proteinExistence type="predicted"/>
<comment type="caution">
    <text evidence="3">The sequence shown here is derived from an EMBL/GenBank/DDBJ whole genome shotgun (WGS) entry which is preliminary data.</text>
</comment>
<feature type="domain" description="DUF3592" evidence="2">
    <location>
        <begin position="57"/>
        <end position="125"/>
    </location>
</feature>
<dbReference type="EMBL" id="LNXV01000003">
    <property type="protein sequence ID" value="KTC86991.1"/>
    <property type="molecule type" value="Genomic_DNA"/>
</dbReference>
<dbReference type="AlphaFoldDB" id="A0A0W0SUE3"/>
<keyword evidence="1" id="KW-0812">Transmembrane</keyword>
<keyword evidence="4" id="KW-1185">Reference proteome</keyword>
<feature type="transmembrane region" description="Helical" evidence="1">
    <location>
        <begin position="6"/>
        <end position="28"/>
    </location>
</feature>
<dbReference type="STRING" id="29422.Lbru_0220"/>
<feature type="transmembrane region" description="Helical" evidence="1">
    <location>
        <begin position="134"/>
        <end position="154"/>
    </location>
</feature>
<name>A0A0W0SUE3_9GAMM</name>